<sequence>MRIAELPDCVTHLISKGGEISDIDLSMDSTLYQIFIAASEFACQGECPSIDNTIDFLVERGLFESAYSDGKTLFSLPARPETLSAQRLLIFAILGWQSMLYLPSFNTCPLNELAIRQDTDQPNSGLIFDTFKLPADLANRPMSILLKGYGNLLPAQSQEYTKIASETSRVASSWFPMIPSEMNAYLLHTLLHVDIRWVDTLALHLEYDKSTKTLSLFRYPSFCVAMLQSKGALFSFASLDLNTSDPRANYNEITDFLHEILLSYRLFFGQSKASRKFFRRLSNPDPTPLLRSMCTNKFFVHPCVPADRATYFAYRDFHVLGERVELLAKELKGAKPKSWKHLFRDRRDTTQYWTFWLVAIFGGASILLSLLQVVLQIVQVVQAYS</sequence>
<dbReference type="EMBL" id="JAGHQL010000005">
    <property type="protein sequence ID" value="KAH0545464.1"/>
    <property type="molecule type" value="Genomic_DNA"/>
</dbReference>
<evidence type="ECO:0000313" key="3">
    <source>
        <dbReference type="Proteomes" id="UP000698800"/>
    </source>
</evidence>
<accession>A0A9P8I8Y3</accession>
<keyword evidence="1" id="KW-0472">Membrane</keyword>
<dbReference type="Proteomes" id="UP000698800">
    <property type="component" value="Unassembled WGS sequence"/>
</dbReference>
<evidence type="ECO:0000313" key="2">
    <source>
        <dbReference type="EMBL" id="KAH0545464.1"/>
    </source>
</evidence>
<protein>
    <submittedName>
        <fullName evidence="2">Uncharacterized protein</fullName>
    </submittedName>
</protein>
<proteinExistence type="predicted"/>
<name>A0A9P8I8Y3_9PEZI</name>
<evidence type="ECO:0000256" key="1">
    <source>
        <dbReference type="SAM" id="Phobius"/>
    </source>
</evidence>
<feature type="transmembrane region" description="Helical" evidence="1">
    <location>
        <begin position="353"/>
        <end position="375"/>
    </location>
</feature>
<dbReference type="OrthoDB" id="5428890at2759"/>
<reference evidence="2" key="1">
    <citation type="submission" date="2021-03" db="EMBL/GenBank/DDBJ databases">
        <title>Comparative genomics and phylogenomic investigation of the class Geoglossomycetes provide insights into ecological specialization and systematics.</title>
        <authorList>
            <person name="Melie T."/>
            <person name="Pirro S."/>
            <person name="Miller A.N."/>
            <person name="Quandt A."/>
        </authorList>
    </citation>
    <scope>NUCLEOTIDE SEQUENCE</scope>
    <source>
        <strain evidence="2">GBOQ0MN5Z8</strain>
    </source>
</reference>
<comment type="caution">
    <text evidence="2">The sequence shown here is derived from an EMBL/GenBank/DDBJ whole genome shotgun (WGS) entry which is preliminary data.</text>
</comment>
<keyword evidence="1" id="KW-0812">Transmembrane</keyword>
<organism evidence="2 3">
    <name type="scientific">Glutinoglossum americanum</name>
    <dbReference type="NCBI Taxonomy" id="1670608"/>
    <lineage>
        <taxon>Eukaryota</taxon>
        <taxon>Fungi</taxon>
        <taxon>Dikarya</taxon>
        <taxon>Ascomycota</taxon>
        <taxon>Pezizomycotina</taxon>
        <taxon>Geoglossomycetes</taxon>
        <taxon>Geoglossales</taxon>
        <taxon>Geoglossaceae</taxon>
        <taxon>Glutinoglossum</taxon>
    </lineage>
</organism>
<dbReference type="AlphaFoldDB" id="A0A9P8I8Y3"/>
<keyword evidence="1" id="KW-1133">Transmembrane helix</keyword>
<keyword evidence="3" id="KW-1185">Reference proteome</keyword>
<gene>
    <name evidence="2" type="ORF">FGG08_000465</name>
</gene>